<sequence>MKKTFPKLFITLFFAIAMKGALAQQVSVQAQSAETPKANSLAPMPTSNGKLTLDPNSAESKAEIAKQLANPLANMISMPTQWEFSRGMGKNQAGSDQTLLLQPVAPFSLSGGDIFLVRPIIASTRLVNVDGNSGYGVSGVTIESFYAPNTGSSWIWGVGPYASSPSGNSGLYGTQQTGAGVTAVVLNRDGGFTYGLLGFQSWNVGGNPSFGTQNNLFGQPFLVYTNREAWSFGANMQANYNYDARRTTNPLNLTVGKLEVFDGVPVSFSAGPIYYLSNTPGGPSGWGARATLTMVFLK</sequence>
<dbReference type="Proteomes" id="UP001161160">
    <property type="component" value="Unassembled WGS sequence"/>
</dbReference>
<dbReference type="EMBL" id="JARXYA010000007">
    <property type="protein sequence ID" value="MDH6504248.1"/>
    <property type="molecule type" value="Genomic_DNA"/>
</dbReference>
<organism evidence="2 3">
    <name type="scientific">Polynucleobacter sphagniphilus</name>
    <dbReference type="NCBI Taxonomy" id="1743169"/>
    <lineage>
        <taxon>Bacteria</taxon>
        <taxon>Pseudomonadati</taxon>
        <taxon>Pseudomonadota</taxon>
        <taxon>Betaproteobacteria</taxon>
        <taxon>Burkholderiales</taxon>
        <taxon>Burkholderiaceae</taxon>
        <taxon>Polynucleobacter</taxon>
    </lineage>
</organism>
<feature type="signal peptide" evidence="1">
    <location>
        <begin position="1"/>
        <end position="23"/>
    </location>
</feature>
<evidence type="ECO:0008006" key="4">
    <source>
        <dbReference type="Google" id="ProtNLM"/>
    </source>
</evidence>
<evidence type="ECO:0000313" key="2">
    <source>
        <dbReference type="EMBL" id="MDH6504248.1"/>
    </source>
</evidence>
<dbReference type="RefSeq" id="WP_076024174.1">
    <property type="nucleotide sequence ID" value="NZ_JAQFIK010000002.1"/>
</dbReference>
<keyword evidence="1" id="KW-0732">Signal</keyword>
<protein>
    <recommendedName>
        <fullName evidence="4">Neuromedin U</fullName>
    </recommendedName>
</protein>
<dbReference type="GeneID" id="83596990"/>
<evidence type="ECO:0000256" key="1">
    <source>
        <dbReference type="SAM" id="SignalP"/>
    </source>
</evidence>
<keyword evidence="3" id="KW-1185">Reference proteome</keyword>
<reference evidence="2" key="1">
    <citation type="submission" date="2023-04" db="EMBL/GenBank/DDBJ databases">
        <title>Genome Encyclopedia of Bacteria and Archaea VI: Functional Genomics of Type Strains.</title>
        <authorList>
            <person name="Whitman W."/>
        </authorList>
    </citation>
    <scope>NUCLEOTIDE SEQUENCE</scope>
    <source>
        <strain evidence="2">Enz.4-51</strain>
    </source>
</reference>
<accession>A0AA43S5Y6</accession>
<feature type="chain" id="PRO_5041384066" description="Neuromedin U" evidence="1">
    <location>
        <begin position="24"/>
        <end position="298"/>
    </location>
</feature>
<gene>
    <name evidence="2" type="ORF">M2127_001564</name>
</gene>
<proteinExistence type="predicted"/>
<dbReference type="AlphaFoldDB" id="A0AA43S5Y6"/>
<name>A0AA43S5Y6_9BURK</name>
<comment type="caution">
    <text evidence="2">The sequence shown here is derived from an EMBL/GenBank/DDBJ whole genome shotgun (WGS) entry which is preliminary data.</text>
</comment>
<evidence type="ECO:0000313" key="3">
    <source>
        <dbReference type="Proteomes" id="UP001161160"/>
    </source>
</evidence>